<dbReference type="GO" id="GO:0042594">
    <property type="term" value="P:response to starvation"/>
    <property type="evidence" value="ECO:0007669"/>
    <property type="project" value="TreeGrafter"/>
</dbReference>
<sequence length="911" mass="107461">MSTIELEGEAKEQYTVINDYNYGSELNVYKAYKKDDPECHYVIKSYKTKETFERESQMLRELHDTKNIVQIVDVYLSQSIIVCECALYDLETFLVHQDHIQRQEKIDSIIKDIISGLSELQKHNIVHTALAPKNIMYFQEKDGYTESWKLIDFSAACFVGSYYSYNAKIKLNYSAPEVIIANEKKIKIKVDFTMDMFSFGLILYFLETGHHYWDGVSEEKKEEILSTKYLPLRIHDPNACCVIKSLLSKNISRRMPLDKFMRTPYYTGESTNLSDYEINEEASQSNSTSVSRPNSTSLSRPNSTYLSPLRISNISNLSQDSFVAENWNYSKFEIKNLTDPLDSYHALEYVFKVLGEVIENVVGSGRKHFRKDDIMEIAQKMRGHLKSFKHQNWDNNDQKVKFISILKNQVHLYNRFLWLVVRYCAVKDRVVNSSLAKKTSILCRDILEINSIIKAGKSFNSHLSKLIMALKDQNNDKIQSELSNFAEDPCLDVRFDDDSNITLSLSRWYCVTSQIYSDYIGTPSTEIEVRGEIFVTKKLFFNDIFATGKSLNYLNYKTFLCIIKEISFYNDHQLNDNDFIIRFHGYSIQHCKCNLFYDCADYGDLFEYFQNNHNSSEHFYLSKWINKIKLAWGISIGVKYLHNQKIVHLDLRSENILLKYDEKEETLMPKISNFLWSREIYSGKTSAYPIITLSSGEEVWKRWYDPDRLRNKKRYDFLPPSDIYSLGLLFWEIAWCKPKNLPFKDVPIKNLYNHLTYNNYEKLPEFPDEYQCWGFLINGMWKLKAEDRCNIMTVELSMRKLFKANSEIVRRMKYTVHGTFKVICQWKITVYFKECGEEMEWEKIDQQFAIEYRMHIQKNESHDVIQKYYALNTEFETRVKEENRELDVTNINEKRAGKSPIDRVQEEIEDE</sequence>
<evidence type="ECO:0000259" key="2">
    <source>
        <dbReference type="PROSITE" id="PS50011"/>
    </source>
</evidence>
<dbReference type="InterPro" id="IPR045269">
    <property type="entry name" value="Atg1-like"/>
</dbReference>
<dbReference type="GO" id="GO:0034727">
    <property type="term" value="P:piecemeal microautophagy of the nucleus"/>
    <property type="evidence" value="ECO:0007669"/>
    <property type="project" value="TreeGrafter"/>
</dbReference>
<dbReference type="GO" id="GO:0000045">
    <property type="term" value="P:autophagosome assembly"/>
    <property type="evidence" value="ECO:0007669"/>
    <property type="project" value="TreeGrafter"/>
</dbReference>
<dbReference type="GO" id="GO:0004674">
    <property type="term" value="F:protein serine/threonine kinase activity"/>
    <property type="evidence" value="ECO:0007669"/>
    <property type="project" value="UniProtKB-EC"/>
</dbReference>
<name>A0A915ZMY7_9GLOM</name>
<dbReference type="PANTHER" id="PTHR24348">
    <property type="entry name" value="SERINE/THREONINE-PROTEIN KINASE UNC-51-RELATED"/>
    <property type="match status" value="1"/>
</dbReference>
<dbReference type="EMBL" id="CAGKOT010000050">
    <property type="protein sequence ID" value="CAB5383956.1"/>
    <property type="molecule type" value="Genomic_DNA"/>
</dbReference>
<dbReference type="GO" id="GO:0000422">
    <property type="term" value="P:autophagy of mitochondrion"/>
    <property type="evidence" value="ECO:0007669"/>
    <property type="project" value="TreeGrafter"/>
</dbReference>
<dbReference type="InterPro" id="IPR000719">
    <property type="entry name" value="Prot_kinase_dom"/>
</dbReference>
<feature type="domain" description="Protein kinase" evidence="2">
    <location>
        <begin position="509"/>
        <end position="802"/>
    </location>
</feature>
<dbReference type="GO" id="GO:0005829">
    <property type="term" value="C:cytosol"/>
    <property type="evidence" value="ECO:0007669"/>
    <property type="project" value="TreeGrafter"/>
</dbReference>
<gene>
    <name evidence="3" type="ORF">CHRIB12_LOCUS18628</name>
</gene>
<organism evidence="3 4">
    <name type="scientific">Rhizophagus irregularis</name>
    <dbReference type="NCBI Taxonomy" id="588596"/>
    <lineage>
        <taxon>Eukaryota</taxon>
        <taxon>Fungi</taxon>
        <taxon>Fungi incertae sedis</taxon>
        <taxon>Mucoromycota</taxon>
        <taxon>Glomeromycotina</taxon>
        <taxon>Glomeromycetes</taxon>
        <taxon>Glomerales</taxon>
        <taxon>Glomeraceae</taxon>
        <taxon>Rhizophagus</taxon>
    </lineage>
</organism>
<feature type="region of interest" description="Disordered" evidence="1">
    <location>
        <begin position="891"/>
        <end position="911"/>
    </location>
</feature>
<dbReference type="Proteomes" id="UP000684084">
    <property type="component" value="Unassembled WGS sequence"/>
</dbReference>
<dbReference type="AlphaFoldDB" id="A0A915ZMY7"/>
<dbReference type="Pfam" id="PF07714">
    <property type="entry name" value="PK_Tyr_Ser-Thr"/>
    <property type="match status" value="1"/>
</dbReference>
<evidence type="ECO:0000256" key="1">
    <source>
        <dbReference type="SAM" id="MobiDB-lite"/>
    </source>
</evidence>
<dbReference type="GO" id="GO:0010506">
    <property type="term" value="P:regulation of autophagy"/>
    <property type="evidence" value="ECO:0007669"/>
    <property type="project" value="InterPro"/>
</dbReference>
<dbReference type="VEuPathDB" id="FungiDB:RhiirFUN_006483"/>
<dbReference type="OrthoDB" id="347657at2759"/>
<evidence type="ECO:0000313" key="4">
    <source>
        <dbReference type="Proteomes" id="UP000684084"/>
    </source>
</evidence>
<proteinExistence type="predicted"/>
<dbReference type="GO" id="GO:0005776">
    <property type="term" value="C:autophagosome"/>
    <property type="evidence" value="ECO:0007669"/>
    <property type="project" value="TreeGrafter"/>
</dbReference>
<accession>A0A915ZMY7</accession>
<evidence type="ECO:0000313" key="3">
    <source>
        <dbReference type="EMBL" id="CAB5383956.1"/>
    </source>
</evidence>
<dbReference type="Pfam" id="PF00069">
    <property type="entry name" value="Pkinase"/>
    <property type="match status" value="1"/>
</dbReference>
<feature type="domain" description="Protein kinase" evidence="2">
    <location>
        <begin position="14"/>
        <end position="266"/>
    </location>
</feature>
<reference evidence="3" key="1">
    <citation type="submission" date="2020-05" db="EMBL/GenBank/DDBJ databases">
        <authorList>
            <person name="Rincon C."/>
            <person name="Sanders R I."/>
            <person name="Robbins C."/>
            <person name="Chaturvedi A."/>
        </authorList>
    </citation>
    <scope>NUCLEOTIDE SEQUENCE</scope>
    <source>
        <strain evidence="3">CHB12</strain>
    </source>
</reference>
<dbReference type="PROSITE" id="PS00109">
    <property type="entry name" value="PROTEIN_KINASE_TYR"/>
    <property type="match status" value="1"/>
</dbReference>
<dbReference type="GO" id="GO:0005524">
    <property type="term" value="F:ATP binding"/>
    <property type="evidence" value="ECO:0007669"/>
    <property type="project" value="UniProtKB-KW"/>
</dbReference>
<dbReference type="InterPro" id="IPR008266">
    <property type="entry name" value="Tyr_kinase_AS"/>
</dbReference>
<dbReference type="GO" id="GO:0061709">
    <property type="term" value="P:reticulophagy"/>
    <property type="evidence" value="ECO:0007669"/>
    <property type="project" value="TreeGrafter"/>
</dbReference>
<protein>
    <recommendedName>
        <fullName evidence="2">Protein kinase domain-containing protein</fullName>
    </recommendedName>
</protein>
<dbReference type="GO" id="GO:0034045">
    <property type="term" value="C:phagophore assembly site membrane"/>
    <property type="evidence" value="ECO:0007669"/>
    <property type="project" value="TreeGrafter"/>
</dbReference>
<feature type="region of interest" description="Disordered" evidence="1">
    <location>
        <begin position="276"/>
        <end position="302"/>
    </location>
</feature>
<dbReference type="InterPro" id="IPR001245">
    <property type="entry name" value="Ser-Thr/Tyr_kinase_cat_dom"/>
</dbReference>
<comment type="caution">
    <text evidence="3">The sequence shown here is derived from an EMBL/GenBank/DDBJ whole genome shotgun (WGS) entry which is preliminary data.</text>
</comment>
<dbReference type="PROSITE" id="PS50011">
    <property type="entry name" value="PROTEIN_KINASE_DOM"/>
    <property type="match status" value="2"/>
</dbReference>
<dbReference type="VEuPathDB" id="FungiDB:RhiirFUN_006484"/>
<feature type="compositionally biased region" description="Polar residues" evidence="1">
    <location>
        <begin position="281"/>
        <end position="302"/>
    </location>
</feature>